<protein>
    <submittedName>
        <fullName evidence="1">Amidohydrolase</fullName>
    </submittedName>
</protein>
<accession>A0ACD1AA03</accession>
<gene>
    <name evidence="1" type="ORF">FRZ06_07980</name>
</gene>
<dbReference type="EMBL" id="CP042469">
    <property type="protein sequence ID" value="QOX63290.1"/>
    <property type="molecule type" value="Genomic_DNA"/>
</dbReference>
<proteinExistence type="predicted"/>
<name>A0ACD1AA03_9FIRM</name>
<evidence type="ECO:0000313" key="2">
    <source>
        <dbReference type="Proteomes" id="UP000594014"/>
    </source>
</evidence>
<evidence type="ECO:0000313" key="1">
    <source>
        <dbReference type="EMBL" id="QOX63290.1"/>
    </source>
</evidence>
<reference evidence="1" key="1">
    <citation type="submission" date="2019-08" db="EMBL/GenBank/DDBJ databases">
        <title>Genome sequence of Clostridiales bacterium MT110.</title>
        <authorList>
            <person name="Cao J."/>
        </authorList>
    </citation>
    <scope>NUCLEOTIDE SEQUENCE</scope>
    <source>
        <strain evidence="1">MT110</strain>
    </source>
</reference>
<sequence length="379" mass="42481">MIEQLKKYRRDLHQIPELGFEVHKTRQYIVDHLKQYDCEITEVCGGVCAFFQSNTEQDSGASQKSAIALRSDMDALPVAEKTGAAYCSLHEGSMHACGHDGHMAMLLAMADELSRIIQSLPHNVLLIFQPAEETTGGAGDMVAAGILSKYNVKRIYGFHLWPMLEKHRIGSRAKEFMAKSSEIDIRIHGKSAHCAYPEQGIDALAIGCELINELYQMEKTELSSEEFRLLKFGKMISGTVRNAIAAETVLEGTLRCFSEDTGSFLSSRMIETSAMLEKKYGCKIDFHRTDGHPPVINDTPLFEEAKELLAEFGFHTFEVPFMLAEDFSFYQRAVPGLFLFLGTGTNIPLHNNLFDFDEEVLQTGVNAYLKILKEVYIGK</sequence>
<organism evidence="1 2">
    <name type="scientific">Anoxybacterium hadale</name>
    <dbReference type="NCBI Taxonomy" id="3408580"/>
    <lineage>
        <taxon>Bacteria</taxon>
        <taxon>Bacillati</taxon>
        <taxon>Bacillota</taxon>
        <taxon>Clostridia</taxon>
        <taxon>Peptostreptococcales</taxon>
        <taxon>Anaerovoracaceae</taxon>
        <taxon>Anoxybacterium</taxon>
    </lineage>
</organism>
<dbReference type="Proteomes" id="UP000594014">
    <property type="component" value="Chromosome"/>
</dbReference>
<keyword evidence="2" id="KW-1185">Reference proteome</keyword>